<dbReference type="HAMAP" id="MF_01401">
    <property type="entry name" value="MsrA"/>
    <property type="match status" value="1"/>
</dbReference>
<dbReference type="InterPro" id="IPR002569">
    <property type="entry name" value="Met_Sox_Rdtase_MsrA_dom"/>
</dbReference>
<evidence type="ECO:0000313" key="7">
    <source>
        <dbReference type="EMBL" id="SDQ48600.1"/>
    </source>
</evidence>
<gene>
    <name evidence="5" type="primary">msrA</name>
    <name evidence="7" type="ORF">SAMN04487752_2488</name>
</gene>
<evidence type="ECO:0000256" key="1">
    <source>
        <dbReference type="ARBA" id="ARBA00005591"/>
    </source>
</evidence>
<dbReference type="FunFam" id="3.30.1060.10:FF:000004">
    <property type="entry name" value="Peptide methionine sulfoxide reductase A5"/>
    <property type="match status" value="1"/>
</dbReference>
<comment type="catalytic activity">
    <reaction evidence="4 5">
        <text>[thioredoxin]-disulfide + L-methionine + H2O = L-methionine (S)-S-oxide + [thioredoxin]-dithiol</text>
        <dbReference type="Rhea" id="RHEA:19993"/>
        <dbReference type="Rhea" id="RHEA-COMP:10698"/>
        <dbReference type="Rhea" id="RHEA-COMP:10700"/>
        <dbReference type="ChEBI" id="CHEBI:15377"/>
        <dbReference type="ChEBI" id="CHEBI:29950"/>
        <dbReference type="ChEBI" id="CHEBI:50058"/>
        <dbReference type="ChEBI" id="CHEBI:57844"/>
        <dbReference type="ChEBI" id="CHEBI:58772"/>
        <dbReference type="EC" id="1.8.4.11"/>
    </reaction>
</comment>
<keyword evidence="8" id="KW-1185">Reference proteome</keyword>
<evidence type="ECO:0000313" key="8">
    <source>
        <dbReference type="Proteomes" id="UP000199481"/>
    </source>
</evidence>
<comment type="catalytic activity">
    <reaction evidence="3 5">
        <text>L-methionyl-[protein] + [thioredoxin]-disulfide + H2O = L-methionyl-(S)-S-oxide-[protein] + [thioredoxin]-dithiol</text>
        <dbReference type="Rhea" id="RHEA:14217"/>
        <dbReference type="Rhea" id="RHEA-COMP:10698"/>
        <dbReference type="Rhea" id="RHEA-COMP:10700"/>
        <dbReference type="Rhea" id="RHEA-COMP:12313"/>
        <dbReference type="Rhea" id="RHEA-COMP:12315"/>
        <dbReference type="ChEBI" id="CHEBI:15377"/>
        <dbReference type="ChEBI" id="CHEBI:16044"/>
        <dbReference type="ChEBI" id="CHEBI:29950"/>
        <dbReference type="ChEBI" id="CHEBI:44120"/>
        <dbReference type="ChEBI" id="CHEBI:50058"/>
        <dbReference type="EC" id="1.8.4.11"/>
    </reaction>
</comment>
<feature type="active site" evidence="5">
    <location>
        <position position="20"/>
    </location>
</feature>
<evidence type="ECO:0000256" key="5">
    <source>
        <dbReference type="HAMAP-Rule" id="MF_01401"/>
    </source>
</evidence>
<dbReference type="PANTHER" id="PTHR43774:SF1">
    <property type="entry name" value="PEPTIDE METHIONINE SULFOXIDE REDUCTASE MSRA 2"/>
    <property type="match status" value="1"/>
</dbReference>
<feature type="domain" description="Peptide methionine sulphoxide reductase MsrA" evidence="6">
    <location>
        <begin position="13"/>
        <end position="150"/>
    </location>
</feature>
<dbReference type="Gene3D" id="3.30.1060.10">
    <property type="entry name" value="Peptide methionine sulphoxide reductase MsrA"/>
    <property type="match status" value="1"/>
</dbReference>
<dbReference type="RefSeq" id="WP_035021878.1">
    <property type="nucleotide sequence ID" value="NZ_CP084916.1"/>
</dbReference>
<dbReference type="NCBIfam" id="TIGR00401">
    <property type="entry name" value="msrA"/>
    <property type="match status" value="1"/>
</dbReference>
<evidence type="ECO:0000256" key="2">
    <source>
        <dbReference type="ARBA" id="ARBA00023002"/>
    </source>
</evidence>
<dbReference type="EC" id="1.8.4.11" evidence="5"/>
<dbReference type="Proteomes" id="UP000199481">
    <property type="component" value="Unassembled WGS sequence"/>
</dbReference>
<evidence type="ECO:0000259" key="6">
    <source>
        <dbReference type="Pfam" id="PF01625"/>
    </source>
</evidence>
<evidence type="ECO:0000256" key="4">
    <source>
        <dbReference type="ARBA" id="ARBA00048782"/>
    </source>
</evidence>
<comment type="similarity">
    <text evidence="1 5">Belongs to the MsrA Met sulfoxide reductase family.</text>
</comment>
<proteinExistence type="inferred from homology"/>
<comment type="function">
    <text evidence="5">Has an important function as a repair enzyme for proteins that have been inactivated by oxidation. Catalyzes the reversible oxidation-reduction of methionine sulfoxide in proteins to methionine.</text>
</comment>
<accession>A0A1H1B9N7</accession>
<dbReference type="GO" id="GO:0033744">
    <property type="term" value="F:L-methionine:thioredoxin-disulfide S-oxidoreductase activity"/>
    <property type="evidence" value="ECO:0007669"/>
    <property type="project" value="RHEA"/>
</dbReference>
<name>A0A1H1B9N7_9LACT</name>
<dbReference type="AlphaFoldDB" id="A0A1H1B9N7"/>
<dbReference type="GO" id="GO:0008113">
    <property type="term" value="F:peptide-methionine (S)-S-oxide reductase activity"/>
    <property type="evidence" value="ECO:0007669"/>
    <property type="project" value="UniProtKB-UniRule"/>
</dbReference>
<dbReference type="OrthoDB" id="4174719at2"/>
<evidence type="ECO:0000256" key="3">
    <source>
        <dbReference type="ARBA" id="ARBA00047806"/>
    </source>
</evidence>
<dbReference type="PROSITE" id="PS51257">
    <property type="entry name" value="PROKAR_LIPOPROTEIN"/>
    <property type="match status" value="1"/>
</dbReference>
<dbReference type="Pfam" id="PF01625">
    <property type="entry name" value="PMSR"/>
    <property type="match status" value="1"/>
</dbReference>
<sequence length="216" mass="25435">MTTFDRQANNTQTATFSMGCFWGPDSRFGHLPGVIRTRVGYAGGTLPNPTYRSIGDHSETLEIDFDPEVICYSDILTLFWDSHDAVKDRNYKGRQYLSLLFYHNSEQQKIADQVKSKWEKKYNKQIQTEILPYTHFYRAEDHHQKYFMKRYPKALEEVSNLFPTYTDYINSTIAARLNGFVREYGLLTDIKKELEFWGLSDNEKKILEKLLASIRW</sequence>
<dbReference type="PANTHER" id="PTHR43774">
    <property type="entry name" value="PEPTIDE METHIONINE SULFOXIDE REDUCTASE"/>
    <property type="match status" value="1"/>
</dbReference>
<reference evidence="8" key="1">
    <citation type="submission" date="2016-10" db="EMBL/GenBank/DDBJ databases">
        <authorList>
            <person name="Varghese N."/>
            <person name="Submissions S."/>
        </authorList>
    </citation>
    <scope>NUCLEOTIDE SEQUENCE [LARGE SCALE GENOMIC DNA]</scope>
    <source>
        <strain evidence="8">MPL-11</strain>
    </source>
</reference>
<keyword evidence="2 5" id="KW-0560">Oxidoreductase</keyword>
<dbReference type="SUPFAM" id="SSF55068">
    <property type="entry name" value="Peptide methionine sulfoxide reductase"/>
    <property type="match status" value="1"/>
</dbReference>
<dbReference type="InterPro" id="IPR036509">
    <property type="entry name" value="Met_Sox_Rdtase_MsrA_sf"/>
</dbReference>
<protein>
    <recommendedName>
        <fullName evidence="5">Peptide methionine sulfoxide reductase MsrA</fullName>
        <shortName evidence="5">Protein-methionine-S-oxide reductase</shortName>
        <ecNumber evidence="5">1.8.4.11</ecNumber>
    </recommendedName>
    <alternativeName>
        <fullName evidence="5">Peptide-methionine (S)-S-oxide reductase</fullName>
        <shortName evidence="5">Peptide Met(O) reductase</shortName>
    </alternativeName>
</protein>
<dbReference type="EMBL" id="FNJW01000008">
    <property type="protein sequence ID" value="SDQ48600.1"/>
    <property type="molecule type" value="Genomic_DNA"/>
</dbReference>
<organism evidence="7 8">
    <name type="scientific">Carnobacterium viridans</name>
    <dbReference type="NCBI Taxonomy" id="174587"/>
    <lineage>
        <taxon>Bacteria</taxon>
        <taxon>Bacillati</taxon>
        <taxon>Bacillota</taxon>
        <taxon>Bacilli</taxon>
        <taxon>Lactobacillales</taxon>
        <taxon>Carnobacteriaceae</taxon>
        <taxon>Carnobacterium</taxon>
    </lineage>
</organism>